<name>A0A1M6SBZ4_9FLAO</name>
<dbReference type="EMBL" id="FRAT01000002">
    <property type="protein sequence ID" value="SHK42196.1"/>
    <property type="molecule type" value="Genomic_DNA"/>
</dbReference>
<dbReference type="RefSeq" id="WP_072877658.1">
    <property type="nucleotide sequence ID" value="NZ_FOKU01000002.1"/>
</dbReference>
<keyword evidence="1" id="KW-0805">Transcription regulation</keyword>
<evidence type="ECO:0000313" key="8">
    <source>
        <dbReference type="Proteomes" id="UP000184031"/>
    </source>
</evidence>
<dbReference type="PANTHER" id="PTHR43280">
    <property type="entry name" value="ARAC-FAMILY TRANSCRIPTIONAL REGULATOR"/>
    <property type="match status" value="1"/>
</dbReference>
<dbReference type="Gene3D" id="1.10.10.60">
    <property type="entry name" value="Homeodomain-like"/>
    <property type="match status" value="1"/>
</dbReference>
<dbReference type="InterPro" id="IPR018060">
    <property type="entry name" value="HTH_AraC"/>
</dbReference>
<dbReference type="SMART" id="SM00342">
    <property type="entry name" value="HTH_ARAC"/>
    <property type="match status" value="1"/>
</dbReference>
<dbReference type="GO" id="GO:0003700">
    <property type="term" value="F:DNA-binding transcription factor activity"/>
    <property type="evidence" value="ECO:0007669"/>
    <property type="project" value="InterPro"/>
</dbReference>
<keyword evidence="4" id="KW-1133">Transmembrane helix</keyword>
<dbReference type="PROSITE" id="PS01124">
    <property type="entry name" value="HTH_ARAC_FAMILY_2"/>
    <property type="match status" value="1"/>
</dbReference>
<evidence type="ECO:0000256" key="1">
    <source>
        <dbReference type="ARBA" id="ARBA00023015"/>
    </source>
</evidence>
<sequence length="290" mass="33716">MKQPNDKNYDRNTAPSIHYIKNRQQIKTVNAQIHGDRFYILLVKKGKVRILSGTKPIDLETGDLIVIPINFFWRINGSYGTIHMAMISLPASFGFQGLWGDNVPIFLTFLMVLPFSKLALDTREQAFLLLLFDLLAMKNRTRGENMASHETISIIIYLLLFELGVLYHKYDRFFLVNYSGKYQLLGGFLKLIARHYRTQHHIPFYADKLKLNAEYFSKRIKKITGRSPKYFIKQVIVKEAMILLQGSSDIADIGRRLGFDDPPSFSRFFKRHTFMSPSAFRNKLNSKEMM</sequence>
<feature type="transmembrane region" description="Helical" evidence="4">
    <location>
        <begin position="147"/>
        <end position="167"/>
    </location>
</feature>
<keyword evidence="2 7" id="KW-0238">DNA-binding</keyword>
<dbReference type="Proteomes" id="UP000184031">
    <property type="component" value="Unassembled WGS sequence"/>
</dbReference>
<dbReference type="GO" id="GO:0043565">
    <property type="term" value="F:sequence-specific DNA binding"/>
    <property type="evidence" value="ECO:0007669"/>
    <property type="project" value="InterPro"/>
</dbReference>
<accession>A0A1M6SBZ4</accession>
<gene>
    <name evidence="6" type="ORF">SAMN04487891_102392</name>
    <name evidence="7" type="ORF">SAMN05216293_1071</name>
</gene>
<organism evidence="7 8">
    <name type="scientific">Flagellimonas taeanensis</name>
    <dbReference type="NCBI Taxonomy" id="1005926"/>
    <lineage>
        <taxon>Bacteria</taxon>
        <taxon>Pseudomonadati</taxon>
        <taxon>Bacteroidota</taxon>
        <taxon>Flavobacteriia</taxon>
        <taxon>Flavobacteriales</taxon>
        <taxon>Flavobacteriaceae</taxon>
        <taxon>Flagellimonas</taxon>
    </lineage>
</organism>
<keyword evidence="9" id="KW-1185">Reference proteome</keyword>
<dbReference type="SUPFAM" id="SSF46689">
    <property type="entry name" value="Homeodomain-like"/>
    <property type="match status" value="1"/>
</dbReference>
<dbReference type="AlphaFoldDB" id="A0A1M6SBZ4"/>
<comment type="caution">
    <text evidence="7">The sequence shown here is derived from an EMBL/GenBank/DDBJ whole genome shotgun (WGS) entry which is preliminary data.</text>
</comment>
<keyword evidence="4" id="KW-0812">Transmembrane</keyword>
<evidence type="ECO:0000256" key="4">
    <source>
        <dbReference type="SAM" id="Phobius"/>
    </source>
</evidence>
<proteinExistence type="predicted"/>
<evidence type="ECO:0000313" key="6">
    <source>
        <dbReference type="EMBL" id="SFB79805.1"/>
    </source>
</evidence>
<dbReference type="InterPro" id="IPR009057">
    <property type="entry name" value="Homeodomain-like_sf"/>
</dbReference>
<evidence type="ECO:0000313" key="7">
    <source>
        <dbReference type="EMBL" id="SHK42196.1"/>
    </source>
</evidence>
<dbReference type="Pfam" id="PF12833">
    <property type="entry name" value="HTH_18"/>
    <property type="match status" value="1"/>
</dbReference>
<evidence type="ECO:0000256" key="2">
    <source>
        <dbReference type="ARBA" id="ARBA00023125"/>
    </source>
</evidence>
<dbReference type="SUPFAM" id="SSF51182">
    <property type="entry name" value="RmlC-like cupins"/>
    <property type="match status" value="1"/>
</dbReference>
<feature type="domain" description="HTH araC/xylS-type" evidence="5">
    <location>
        <begin position="186"/>
        <end position="283"/>
    </location>
</feature>
<dbReference type="PANTHER" id="PTHR43280:SF32">
    <property type="entry name" value="TRANSCRIPTIONAL REGULATORY PROTEIN"/>
    <property type="match status" value="1"/>
</dbReference>
<dbReference type="OrthoDB" id="2611870at2"/>
<reference evidence="7 8" key="1">
    <citation type="submission" date="2016-11" db="EMBL/GenBank/DDBJ databases">
        <authorList>
            <person name="Varghese N."/>
            <person name="Submissions S."/>
        </authorList>
    </citation>
    <scope>NUCLEOTIDE SEQUENCE [LARGE SCALE GENOMIC DNA]</scope>
    <source>
        <strain evidence="7 8">CGMCC 1.12174</strain>
        <strain evidence="6 9">DSM 26351</strain>
    </source>
</reference>
<keyword evidence="3" id="KW-0804">Transcription</keyword>
<dbReference type="STRING" id="1055723.SAMN05216293_1071"/>
<dbReference type="EMBL" id="FOKU01000002">
    <property type="protein sequence ID" value="SFB79805.1"/>
    <property type="molecule type" value="Genomic_DNA"/>
</dbReference>
<evidence type="ECO:0000313" key="9">
    <source>
        <dbReference type="Proteomes" id="UP000198940"/>
    </source>
</evidence>
<protein>
    <submittedName>
        <fullName evidence="7">AraC-type DNA-binding protein</fullName>
    </submittedName>
</protein>
<evidence type="ECO:0000256" key="3">
    <source>
        <dbReference type="ARBA" id="ARBA00023163"/>
    </source>
</evidence>
<dbReference type="Proteomes" id="UP000198940">
    <property type="component" value="Unassembled WGS sequence"/>
</dbReference>
<dbReference type="InterPro" id="IPR011051">
    <property type="entry name" value="RmlC_Cupin_sf"/>
</dbReference>
<evidence type="ECO:0000259" key="5">
    <source>
        <dbReference type="PROSITE" id="PS01124"/>
    </source>
</evidence>
<keyword evidence="4" id="KW-0472">Membrane</keyword>